<name>A0A5C6U2A2_9BURK</name>
<dbReference type="GO" id="GO:0047527">
    <property type="term" value="F:2,3-dihydroxybenzoate-serine ligase activity"/>
    <property type="evidence" value="ECO:0007669"/>
    <property type="project" value="TreeGrafter"/>
</dbReference>
<gene>
    <name evidence="3" type="ORF">FSC37_09545</name>
</gene>
<dbReference type="PANTHER" id="PTHR45527:SF1">
    <property type="entry name" value="FATTY ACID SYNTHASE"/>
    <property type="match status" value="1"/>
</dbReference>
<dbReference type="GO" id="GO:0009366">
    <property type="term" value="C:enterobactin synthetase complex"/>
    <property type="evidence" value="ECO:0007669"/>
    <property type="project" value="TreeGrafter"/>
</dbReference>
<dbReference type="PANTHER" id="PTHR45527">
    <property type="entry name" value="NONRIBOSOMAL PEPTIDE SYNTHETASE"/>
    <property type="match status" value="1"/>
</dbReference>
<evidence type="ECO:0000313" key="4">
    <source>
        <dbReference type="Proteomes" id="UP000321832"/>
    </source>
</evidence>
<feature type="compositionally biased region" description="Low complexity" evidence="1">
    <location>
        <begin position="310"/>
        <end position="321"/>
    </location>
</feature>
<organism evidence="3 4">
    <name type="scientific">Piscinibacter aquaticus</name>
    <dbReference type="NCBI Taxonomy" id="392597"/>
    <lineage>
        <taxon>Bacteria</taxon>
        <taxon>Pseudomonadati</taxon>
        <taxon>Pseudomonadota</taxon>
        <taxon>Betaproteobacteria</taxon>
        <taxon>Burkholderiales</taxon>
        <taxon>Sphaerotilaceae</taxon>
        <taxon>Piscinibacter</taxon>
    </lineage>
</organism>
<comment type="caution">
    <text evidence="3">The sequence shown here is derived from an EMBL/GenBank/DDBJ whole genome shotgun (WGS) entry which is preliminary data.</text>
</comment>
<dbReference type="Gene3D" id="3.30.559.10">
    <property type="entry name" value="Chloramphenicol acetyltransferase-like domain"/>
    <property type="match status" value="1"/>
</dbReference>
<dbReference type="Pfam" id="PF00668">
    <property type="entry name" value="Condensation"/>
    <property type="match status" value="1"/>
</dbReference>
<sequence>MRWTLVRRHEPLRTRFESCDGELRQIVREDDAPGLALIAPEDPRLDDAAALALLRAAAMRPFDLGSGPLCRFVLLSADPDRHWLSITLHHIVADGWAADLLARELAAFYDALRAGRQPSAAPLPIQYADYAAWQRRQVASGALEASLAYWRARLAGAPPALELPLDRPRPALQRFEGALSSRTLAPALRERLGVLGRAEGATLFMVLLAAFKSVLARRAGQDDLCVGLPMAGRDREELQGLAGVFINTVVLRTRLTPGLDFAGLLRQCAVASTRPTRTRTCRSTPWWPSWERGEIQAVRRCSRSWSTCRTSAPTSRSASTAWRRRPSTRQTSAPFRASSISRSTCATIRPASRSRSSTTRRCSMPTGSTICSGSTFRCWRPSRRSHAVR</sequence>
<feature type="region of interest" description="Disordered" evidence="1">
    <location>
        <begin position="348"/>
        <end position="367"/>
    </location>
</feature>
<reference evidence="3 4" key="1">
    <citation type="submission" date="2019-08" db="EMBL/GenBank/DDBJ databases">
        <authorList>
            <person name="Khan S.A."/>
            <person name="Jeon C.O."/>
            <person name="Jeong S.E."/>
        </authorList>
    </citation>
    <scope>NUCLEOTIDE SEQUENCE [LARGE SCALE GENOMIC DNA]</scope>
    <source>
        <strain evidence="4">IMCC1728</strain>
    </source>
</reference>
<feature type="region of interest" description="Disordered" evidence="1">
    <location>
        <begin position="310"/>
        <end position="338"/>
    </location>
</feature>
<dbReference type="SUPFAM" id="SSF52777">
    <property type="entry name" value="CoA-dependent acyltransferases"/>
    <property type="match status" value="2"/>
</dbReference>
<dbReference type="GO" id="GO:0043041">
    <property type="term" value="P:amino acid activation for nonribosomal peptide biosynthetic process"/>
    <property type="evidence" value="ECO:0007669"/>
    <property type="project" value="TreeGrafter"/>
</dbReference>
<proteinExistence type="predicted"/>
<dbReference type="InterPro" id="IPR023213">
    <property type="entry name" value="CAT-like_dom_sf"/>
</dbReference>
<dbReference type="AlphaFoldDB" id="A0A5C6U2A2"/>
<dbReference type="GO" id="GO:0031177">
    <property type="term" value="F:phosphopantetheine binding"/>
    <property type="evidence" value="ECO:0007669"/>
    <property type="project" value="TreeGrafter"/>
</dbReference>
<dbReference type="GO" id="GO:0005829">
    <property type="term" value="C:cytosol"/>
    <property type="evidence" value="ECO:0007669"/>
    <property type="project" value="TreeGrafter"/>
</dbReference>
<accession>A0A5C6U2A2</accession>
<evidence type="ECO:0000313" key="3">
    <source>
        <dbReference type="EMBL" id="TXC66081.1"/>
    </source>
</evidence>
<evidence type="ECO:0000259" key="2">
    <source>
        <dbReference type="Pfam" id="PF00668"/>
    </source>
</evidence>
<keyword evidence="4" id="KW-1185">Reference proteome</keyword>
<dbReference type="Proteomes" id="UP000321832">
    <property type="component" value="Unassembled WGS sequence"/>
</dbReference>
<protein>
    <recommendedName>
        <fullName evidence="2">Condensation domain-containing protein</fullName>
    </recommendedName>
</protein>
<feature type="domain" description="Condensation" evidence="2">
    <location>
        <begin position="5"/>
        <end position="269"/>
    </location>
</feature>
<evidence type="ECO:0000256" key="1">
    <source>
        <dbReference type="SAM" id="MobiDB-lite"/>
    </source>
</evidence>
<dbReference type="CDD" id="cd19531">
    <property type="entry name" value="LCL_NRPS-like"/>
    <property type="match status" value="1"/>
</dbReference>
<dbReference type="EMBL" id="VOPW01000001">
    <property type="protein sequence ID" value="TXC66081.1"/>
    <property type="molecule type" value="Genomic_DNA"/>
</dbReference>
<dbReference type="InterPro" id="IPR001242">
    <property type="entry name" value="Condensation_dom"/>
</dbReference>
<dbReference type="GO" id="GO:0009239">
    <property type="term" value="P:enterobactin biosynthetic process"/>
    <property type="evidence" value="ECO:0007669"/>
    <property type="project" value="TreeGrafter"/>
</dbReference>
<dbReference type="Gene3D" id="3.30.559.30">
    <property type="entry name" value="Nonribosomal peptide synthetase, condensation domain"/>
    <property type="match status" value="1"/>
</dbReference>